<dbReference type="AlphaFoldDB" id="A0A9D4IIN7"/>
<protein>
    <submittedName>
        <fullName evidence="1">Uncharacterized protein</fullName>
    </submittedName>
</protein>
<reference evidence="1" key="2">
    <citation type="submission" date="2020-11" db="EMBL/GenBank/DDBJ databases">
        <authorList>
            <person name="McCartney M.A."/>
            <person name="Auch B."/>
            <person name="Kono T."/>
            <person name="Mallez S."/>
            <person name="Becker A."/>
            <person name="Gohl D.M."/>
            <person name="Silverstein K.A.T."/>
            <person name="Koren S."/>
            <person name="Bechman K.B."/>
            <person name="Herman A."/>
            <person name="Abrahante J.E."/>
            <person name="Garbe J."/>
        </authorList>
    </citation>
    <scope>NUCLEOTIDE SEQUENCE</scope>
    <source>
        <strain evidence="1">Duluth1</strain>
        <tissue evidence="1">Whole animal</tissue>
    </source>
</reference>
<name>A0A9D4IIN7_DREPO</name>
<accession>A0A9D4IIN7</accession>
<dbReference type="EMBL" id="JAIWYP010000009">
    <property type="protein sequence ID" value="KAH3776991.1"/>
    <property type="molecule type" value="Genomic_DNA"/>
</dbReference>
<sequence length="78" mass="8271">MCPALCVRVKRPGLATVHLNGDYEGLVEPVLGDGTACLQPAQSGHRCGRHVNSYSNISCTGTILGQDCAQVLETGHFF</sequence>
<comment type="caution">
    <text evidence="1">The sequence shown here is derived from an EMBL/GenBank/DDBJ whole genome shotgun (WGS) entry which is preliminary data.</text>
</comment>
<reference evidence="1" key="1">
    <citation type="journal article" date="2019" name="bioRxiv">
        <title>The Genome of the Zebra Mussel, Dreissena polymorpha: A Resource for Invasive Species Research.</title>
        <authorList>
            <person name="McCartney M.A."/>
            <person name="Auch B."/>
            <person name="Kono T."/>
            <person name="Mallez S."/>
            <person name="Zhang Y."/>
            <person name="Obille A."/>
            <person name="Becker A."/>
            <person name="Abrahante J.E."/>
            <person name="Garbe J."/>
            <person name="Badalamenti J.P."/>
            <person name="Herman A."/>
            <person name="Mangelson H."/>
            <person name="Liachko I."/>
            <person name="Sullivan S."/>
            <person name="Sone E.D."/>
            <person name="Koren S."/>
            <person name="Silverstein K.A.T."/>
            <person name="Beckman K.B."/>
            <person name="Gohl D.M."/>
        </authorList>
    </citation>
    <scope>NUCLEOTIDE SEQUENCE</scope>
    <source>
        <strain evidence="1">Duluth1</strain>
        <tissue evidence="1">Whole animal</tissue>
    </source>
</reference>
<organism evidence="1 2">
    <name type="scientific">Dreissena polymorpha</name>
    <name type="common">Zebra mussel</name>
    <name type="synonym">Mytilus polymorpha</name>
    <dbReference type="NCBI Taxonomy" id="45954"/>
    <lineage>
        <taxon>Eukaryota</taxon>
        <taxon>Metazoa</taxon>
        <taxon>Spiralia</taxon>
        <taxon>Lophotrochozoa</taxon>
        <taxon>Mollusca</taxon>
        <taxon>Bivalvia</taxon>
        <taxon>Autobranchia</taxon>
        <taxon>Heteroconchia</taxon>
        <taxon>Euheterodonta</taxon>
        <taxon>Imparidentia</taxon>
        <taxon>Neoheterodontei</taxon>
        <taxon>Myida</taxon>
        <taxon>Dreissenoidea</taxon>
        <taxon>Dreissenidae</taxon>
        <taxon>Dreissena</taxon>
    </lineage>
</organism>
<proteinExistence type="predicted"/>
<keyword evidence="2" id="KW-1185">Reference proteome</keyword>
<evidence type="ECO:0000313" key="2">
    <source>
        <dbReference type="Proteomes" id="UP000828390"/>
    </source>
</evidence>
<gene>
    <name evidence="1" type="ORF">DPMN_178425</name>
</gene>
<evidence type="ECO:0000313" key="1">
    <source>
        <dbReference type="EMBL" id="KAH3776991.1"/>
    </source>
</evidence>
<dbReference type="Proteomes" id="UP000828390">
    <property type="component" value="Unassembled WGS sequence"/>
</dbReference>